<protein>
    <submittedName>
        <fullName evidence="2">Radical SAM protein</fullName>
    </submittedName>
</protein>
<dbReference type="PANTHER" id="PTHR11228">
    <property type="entry name" value="RADICAL SAM DOMAIN PROTEIN"/>
    <property type="match status" value="1"/>
</dbReference>
<evidence type="ECO:0000259" key="1">
    <source>
        <dbReference type="Pfam" id="PF13186"/>
    </source>
</evidence>
<dbReference type="InterPro" id="IPR023885">
    <property type="entry name" value="4Fe4S-binding_SPASM_dom"/>
</dbReference>
<evidence type="ECO:0000313" key="3">
    <source>
        <dbReference type="Proteomes" id="UP000824232"/>
    </source>
</evidence>
<dbReference type="Gene3D" id="3.20.20.70">
    <property type="entry name" value="Aldolase class I"/>
    <property type="match status" value="1"/>
</dbReference>
<dbReference type="Pfam" id="PF13186">
    <property type="entry name" value="SPASM"/>
    <property type="match status" value="1"/>
</dbReference>
<dbReference type="PANTHER" id="PTHR11228:SF7">
    <property type="entry name" value="PQQA PEPTIDE CYCLASE"/>
    <property type="match status" value="1"/>
</dbReference>
<reference evidence="2" key="1">
    <citation type="submission" date="2020-10" db="EMBL/GenBank/DDBJ databases">
        <authorList>
            <person name="Gilroy R."/>
        </authorList>
    </citation>
    <scope>NUCLEOTIDE SEQUENCE</scope>
    <source>
        <strain evidence="2">CHK184-20233</strain>
    </source>
</reference>
<feature type="domain" description="4Fe4S-binding SPASM" evidence="1">
    <location>
        <begin position="153"/>
        <end position="213"/>
    </location>
</feature>
<dbReference type="NCBIfam" id="TIGR04085">
    <property type="entry name" value="rSAM_more_4Fe4S"/>
    <property type="match status" value="1"/>
</dbReference>
<name>A0A9D1J2V6_9FIRM</name>
<dbReference type="InterPro" id="IPR058240">
    <property type="entry name" value="rSAM_sf"/>
</dbReference>
<accession>A0A9D1J2V6</accession>
<evidence type="ECO:0000313" key="2">
    <source>
        <dbReference type="EMBL" id="HIR58509.1"/>
    </source>
</evidence>
<dbReference type="InterPro" id="IPR013785">
    <property type="entry name" value="Aldolase_TIM"/>
</dbReference>
<proteinExistence type="predicted"/>
<dbReference type="InterPro" id="IPR050377">
    <property type="entry name" value="Radical_SAM_PqqE_MftC-like"/>
</dbReference>
<dbReference type="EMBL" id="DVHC01000007">
    <property type="protein sequence ID" value="HIR58509.1"/>
    <property type="molecule type" value="Genomic_DNA"/>
</dbReference>
<dbReference type="Proteomes" id="UP000824232">
    <property type="component" value="Unassembled WGS sequence"/>
</dbReference>
<comment type="caution">
    <text evidence="2">The sequence shown here is derived from an EMBL/GenBank/DDBJ whole genome shotgun (WGS) entry which is preliminary data.</text>
</comment>
<sequence>MINSSIERITPYVSSLEGTIHGENAKIHDAFCGVEGAYDNLVSNLKLYNSIKDKNQNIGIVLNVMKHNYNHLYDSIYSLKEQNLDIDYVLVQRIGAYGKAYGKDNYMMILEQIISAFENIDRINKDLNVETRMVDAFPYCLIPEKYHQYLDRCDWGFGTAAIDMDGNLSRCAVCFETIGNVLTDNIIDLWKNSEELKEFRSKEYLNDICKKCDILDKCGGGCAISCGTAKLETDQLVKKLKL</sequence>
<dbReference type="AlphaFoldDB" id="A0A9D1J2V6"/>
<organism evidence="2 3">
    <name type="scientific">Candidatus Onthousia excrementipullorum</name>
    <dbReference type="NCBI Taxonomy" id="2840884"/>
    <lineage>
        <taxon>Bacteria</taxon>
        <taxon>Bacillati</taxon>
        <taxon>Bacillota</taxon>
        <taxon>Bacilli</taxon>
        <taxon>Candidatus Onthousia</taxon>
    </lineage>
</organism>
<reference evidence="2" key="2">
    <citation type="journal article" date="2021" name="PeerJ">
        <title>Extensive microbial diversity within the chicken gut microbiome revealed by metagenomics and culture.</title>
        <authorList>
            <person name="Gilroy R."/>
            <person name="Ravi A."/>
            <person name="Getino M."/>
            <person name="Pursley I."/>
            <person name="Horton D.L."/>
            <person name="Alikhan N.F."/>
            <person name="Baker D."/>
            <person name="Gharbi K."/>
            <person name="Hall N."/>
            <person name="Watson M."/>
            <person name="Adriaenssens E.M."/>
            <person name="Foster-Nyarko E."/>
            <person name="Jarju S."/>
            <person name="Secka A."/>
            <person name="Antonio M."/>
            <person name="Oren A."/>
            <person name="Chaudhuri R.R."/>
            <person name="La Ragione R."/>
            <person name="Hildebrand F."/>
            <person name="Pallen M.J."/>
        </authorList>
    </citation>
    <scope>NUCLEOTIDE SEQUENCE</scope>
    <source>
        <strain evidence="2">CHK184-20233</strain>
    </source>
</reference>
<dbReference type="SUPFAM" id="SSF102114">
    <property type="entry name" value="Radical SAM enzymes"/>
    <property type="match status" value="1"/>
</dbReference>
<dbReference type="GO" id="GO:0006783">
    <property type="term" value="P:heme biosynthetic process"/>
    <property type="evidence" value="ECO:0007669"/>
    <property type="project" value="TreeGrafter"/>
</dbReference>
<gene>
    <name evidence="2" type="ORF">IAB38_00500</name>
</gene>